<keyword evidence="1" id="KW-0328">Glycosyltransferase</keyword>
<dbReference type="Pfam" id="PF01075">
    <property type="entry name" value="Glyco_transf_9"/>
    <property type="match status" value="1"/>
</dbReference>
<dbReference type="GO" id="GO:0008713">
    <property type="term" value="F:ADP-heptose-lipopolysaccharide heptosyltransferase activity"/>
    <property type="evidence" value="ECO:0007669"/>
    <property type="project" value="TreeGrafter"/>
</dbReference>
<dbReference type="GO" id="GO:0005829">
    <property type="term" value="C:cytosol"/>
    <property type="evidence" value="ECO:0007669"/>
    <property type="project" value="TreeGrafter"/>
</dbReference>
<reference evidence="3" key="1">
    <citation type="submission" date="2019-08" db="EMBL/GenBank/DDBJ databases">
        <authorList>
            <person name="Kucharzyk K."/>
            <person name="Murdoch R.W."/>
            <person name="Higgins S."/>
            <person name="Loffler F."/>
        </authorList>
    </citation>
    <scope>NUCLEOTIDE SEQUENCE</scope>
</reference>
<organism evidence="3">
    <name type="scientific">bioreactor metagenome</name>
    <dbReference type="NCBI Taxonomy" id="1076179"/>
    <lineage>
        <taxon>unclassified sequences</taxon>
        <taxon>metagenomes</taxon>
        <taxon>ecological metagenomes</taxon>
    </lineage>
</organism>
<dbReference type="CDD" id="cd03789">
    <property type="entry name" value="GT9_LPS_heptosyltransferase"/>
    <property type="match status" value="1"/>
</dbReference>
<keyword evidence="2 3" id="KW-0808">Transferase</keyword>
<evidence type="ECO:0000256" key="2">
    <source>
        <dbReference type="ARBA" id="ARBA00022679"/>
    </source>
</evidence>
<name>A0A644XX86_9ZZZZ</name>
<protein>
    <submittedName>
        <fullName evidence="3">ADP-heptose--LPS heptosyltransferase 2</fullName>
        <ecNumber evidence="3">2.-.-.-</ecNumber>
    </submittedName>
</protein>
<dbReference type="PANTHER" id="PTHR30160:SF7">
    <property type="entry name" value="ADP-HEPTOSE--LPS HEPTOSYLTRANSFERASE 2"/>
    <property type="match status" value="1"/>
</dbReference>
<sequence length="156" mass="16881">MFVPGARWETKEWPPEHYAALADKVTKNGTFVVLAGGPDEKEKAALIEAAAETDRIIDLTGQTSLRELAALIKGCQVFISGDTGPLHFAAALKKPLVAMYGPTKADRTGPYGSDKATVLITPAACAGCLKKHCSDWHCMGDITPEMVYQEYLKKLE</sequence>
<dbReference type="InterPro" id="IPR002201">
    <property type="entry name" value="Glyco_trans_9"/>
</dbReference>
<comment type="caution">
    <text evidence="3">The sequence shown here is derived from an EMBL/GenBank/DDBJ whole genome shotgun (WGS) entry which is preliminary data.</text>
</comment>
<dbReference type="PANTHER" id="PTHR30160">
    <property type="entry name" value="TETRAACYLDISACCHARIDE 4'-KINASE-RELATED"/>
    <property type="match status" value="1"/>
</dbReference>
<evidence type="ECO:0000313" key="3">
    <source>
        <dbReference type="EMBL" id="MPM20872.1"/>
    </source>
</evidence>
<dbReference type="EMBL" id="VSSQ01003473">
    <property type="protein sequence ID" value="MPM20872.1"/>
    <property type="molecule type" value="Genomic_DNA"/>
</dbReference>
<dbReference type="Gene3D" id="3.40.50.2000">
    <property type="entry name" value="Glycogen Phosphorylase B"/>
    <property type="match status" value="1"/>
</dbReference>
<dbReference type="AlphaFoldDB" id="A0A644XX86"/>
<evidence type="ECO:0000256" key="1">
    <source>
        <dbReference type="ARBA" id="ARBA00022676"/>
    </source>
</evidence>
<proteinExistence type="predicted"/>
<dbReference type="EC" id="2.-.-.-" evidence="3"/>
<accession>A0A644XX86</accession>
<dbReference type="SUPFAM" id="SSF53756">
    <property type="entry name" value="UDP-Glycosyltransferase/glycogen phosphorylase"/>
    <property type="match status" value="1"/>
</dbReference>
<gene>
    <name evidence="3" type="primary">rfaF_4</name>
    <name evidence="3" type="ORF">SDC9_67310</name>
</gene>
<dbReference type="GO" id="GO:0009244">
    <property type="term" value="P:lipopolysaccharide core region biosynthetic process"/>
    <property type="evidence" value="ECO:0007669"/>
    <property type="project" value="TreeGrafter"/>
</dbReference>
<dbReference type="InterPro" id="IPR051199">
    <property type="entry name" value="LPS_LOS_Heptosyltrfase"/>
</dbReference>